<dbReference type="Proteomes" id="UP000285740">
    <property type="component" value="Unassembled WGS sequence"/>
</dbReference>
<name>A0A413T8R2_9FIRM</name>
<dbReference type="EMBL" id="QSFV01000006">
    <property type="protein sequence ID" value="RHA81324.1"/>
    <property type="molecule type" value="Genomic_DNA"/>
</dbReference>
<accession>A0A413T8R2</accession>
<gene>
    <name evidence="2" type="ORF">DW918_03725</name>
</gene>
<protein>
    <submittedName>
        <fullName evidence="2">Uncharacterized protein</fullName>
    </submittedName>
</protein>
<dbReference type="RefSeq" id="WP_118030216.1">
    <property type="nucleotide sequence ID" value="NZ_QSFV01000006.1"/>
</dbReference>
<reference evidence="2 3" key="1">
    <citation type="submission" date="2018-08" db="EMBL/GenBank/DDBJ databases">
        <title>A genome reference for cultivated species of the human gut microbiota.</title>
        <authorList>
            <person name="Zou Y."/>
            <person name="Xue W."/>
            <person name="Luo G."/>
        </authorList>
    </citation>
    <scope>NUCLEOTIDE SEQUENCE [LARGE SCALE GENOMIC DNA]</scope>
    <source>
        <strain evidence="2 3">AM42-30</strain>
    </source>
</reference>
<keyword evidence="1" id="KW-0812">Transmembrane</keyword>
<organism evidence="2 3">
    <name type="scientific">Eubacterium ventriosum</name>
    <dbReference type="NCBI Taxonomy" id="39496"/>
    <lineage>
        <taxon>Bacteria</taxon>
        <taxon>Bacillati</taxon>
        <taxon>Bacillota</taxon>
        <taxon>Clostridia</taxon>
        <taxon>Eubacteriales</taxon>
        <taxon>Eubacteriaceae</taxon>
        <taxon>Eubacterium</taxon>
    </lineage>
</organism>
<proteinExistence type="predicted"/>
<evidence type="ECO:0000256" key="1">
    <source>
        <dbReference type="SAM" id="Phobius"/>
    </source>
</evidence>
<dbReference type="AlphaFoldDB" id="A0A413T8R2"/>
<evidence type="ECO:0000313" key="2">
    <source>
        <dbReference type="EMBL" id="RHA81324.1"/>
    </source>
</evidence>
<keyword evidence="1" id="KW-1133">Transmembrane helix</keyword>
<feature type="transmembrane region" description="Helical" evidence="1">
    <location>
        <begin position="17"/>
        <end position="36"/>
    </location>
</feature>
<comment type="caution">
    <text evidence="2">The sequence shown here is derived from an EMBL/GenBank/DDBJ whole genome shotgun (WGS) entry which is preliminary data.</text>
</comment>
<sequence length="139" mass="15120">MSERKNKTPSTAKDNNALYILIFTVVVVIGIAVFIFSKNNSSKNDTNNAGTVANNNAGTTALSVVETNGSLDGEIGEDETIDNYVNFFGDSSKKATAKDSIFDKNINQVKKFESKRSITLDNPSEAQQIQVTRVIHTLT</sequence>
<evidence type="ECO:0000313" key="3">
    <source>
        <dbReference type="Proteomes" id="UP000285740"/>
    </source>
</evidence>
<keyword evidence="1" id="KW-0472">Membrane</keyword>